<dbReference type="InterPro" id="IPR033479">
    <property type="entry name" value="dCache_1"/>
</dbReference>
<dbReference type="InterPro" id="IPR003660">
    <property type="entry name" value="HAMP_dom"/>
</dbReference>
<dbReference type="PANTHER" id="PTHR34220">
    <property type="entry name" value="SENSOR HISTIDINE KINASE YPDA"/>
    <property type="match status" value="1"/>
</dbReference>
<dbReference type="InterPro" id="IPR036890">
    <property type="entry name" value="HATPase_C_sf"/>
</dbReference>
<dbReference type="Pfam" id="PF02743">
    <property type="entry name" value="dCache_1"/>
    <property type="match status" value="1"/>
</dbReference>
<dbReference type="SMART" id="SM00387">
    <property type="entry name" value="HATPase_c"/>
    <property type="match status" value="1"/>
</dbReference>
<evidence type="ECO:0000256" key="3">
    <source>
        <dbReference type="ARBA" id="ARBA00022553"/>
    </source>
</evidence>
<name>S0FTM9_RUMCE</name>
<dbReference type="CDD" id="cd06225">
    <property type="entry name" value="HAMP"/>
    <property type="match status" value="1"/>
</dbReference>
<comment type="caution">
    <text evidence="11">The sequence shown here is derived from an EMBL/GenBank/DDBJ whole genome shotgun (WGS) entry which is preliminary data.</text>
</comment>
<feature type="domain" description="HAMP" evidence="10">
    <location>
        <begin position="361"/>
        <end position="413"/>
    </location>
</feature>
<dbReference type="InterPro" id="IPR010559">
    <property type="entry name" value="Sig_transdc_His_kin_internal"/>
</dbReference>
<dbReference type="SUPFAM" id="SSF158472">
    <property type="entry name" value="HAMP domain-like"/>
    <property type="match status" value="1"/>
</dbReference>
<evidence type="ECO:0000259" key="10">
    <source>
        <dbReference type="PROSITE" id="PS50885"/>
    </source>
</evidence>
<keyword evidence="6 11" id="KW-0418">Kinase</keyword>
<keyword evidence="3" id="KW-0597">Phosphoprotein</keyword>
<dbReference type="EMBL" id="AORV01000015">
    <property type="protein sequence ID" value="EMS73691.1"/>
    <property type="molecule type" value="Genomic_DNA"/>
</dbReference>
<gene>
    <name evidence="11" type="ORF">CTER_0245</name>
</gene>
<evidence type="ECO:0000256" key="8">
    <source>
        <dbReference type="ARBA" id="ARBA00023136"/>
    </source>
</evidence>
<keyword evidence="12" id="KW-1185">Reference proteome</keyword>
<dbReference type="Gene3D" id="6.10.340.10">
    <property type="match status" value="1"/>
</dbReference>
<dbReference type="SUPFAM" id="SSF55874">
    <property type="entry name" value="ATPase domain of HSP90 chaperone/DNA topoisomerase II/histidine kinase"/>
    <property type="match status" value="1"/>
</dbReference>
<evidence type="ECO:0000313" key="11">
    <source>
        <dbReference type="EMBL" id="EMS73691.1"/>
    </source>
</evidence>
<dbReference type="Gene3D" id="3.30.565.10">
    <property type="entry name" value="Histidine kinase-like ATPase, C-terminal domain"/>
    <property type="match status" value="1"/>
</dbReference>
<dbReference type="Pfam" id="PF02518">
    <property type="entry name" value="HATPase_c"/>
    <property type="match status" value="1"/>
</dbReference>
<proteinExistence type="predicted"/>
<feature type="transmembrane region" description="Helical" evidence="9">
    <location>
        <begin position="337"/>
        <end position="359"/>
    </location>
</feature>
<feature type="transmembrane region" description="Helical" evidence="9">
    <location>
        <begin position="33"/>
        <end position="54"/>
    </location>
</feature>
<evidence type="ECO:0000256" key="7">
    <source>
        <dbReference type="ARBA" id="ARBA00022989"/>
    </source>
</evidence>
<dbReference type="GO" id="GO:0005886">
    <property type="term" value="C:plasma membrane"/>
    <property type="evidence" value="ECO:0007669"/>
    <property type="project" value="UniProtKB-SubCell"/>
</dbReference>
<dbReference type="AlphaFoldDB" id="S0FTM9"/>
<keyword evidence="5 9" id="KW-0812">Transmembrane</keyword>
<keyword evidence="2" id="KW-1003">Cell membrane</keyword>
<evidence type="ECO:0000256" key="2">
    <source>
        <dbReference type="ARBA" id="ARBA00022475"/>
    </source>
</evidence>
<dbReference type="InterPro" id="IPR003594">
    <property type="entry name" value="HATPase_dom"/>
</dbReference>
<dbReference type="STRING" id="1195236.CTER_0245"/>
<evidence type="ECO:0000256" key="1">
    <source>
        <dbReference type="ARBA" id="ARBA00004651"/>
    </source>
</evidence>
<protein>
    <submittedName>
        <fullName evidence="11">Histidine kinase</fullName>
    </submittedName>
</protein>
<evidence type="ECO:0000256" key="4">
    <source>
        <dbReference type="ARBA" id="ARBA00022679"/>
    </source>
</evidence>
<dbReference type="PROSITE" id="PS50885">
    <property type="entry name" value="HAMP"/>
    <property type="match status" value="1"/>
</dbReference>
<dbReference type="Proteomes" id="UP000014155">
    <property type="component" value="Unassembled WGS sequence"/>
</dbReference>
<dbReference type="Gene3D" id="3.30.450.20">
    <property type="entry name" value="PAS domain"/>
    <property type="match status" value="2"/>
</dbReference>
<dbReference type="eggNOG" id="COG2972">
    <property type="taxonomic scope" value="Bacteria"/>
</dbReference>
<evidence type="ECO:0000256" key="5">
    <source>
        <dbReference type="ARBA" id="ARBA00022692"/>
    </source>
</evidence>
<dbReference type="SMART" id="SM00304">
    <property type="entry name" value="HAMP"/>
    <property type="match status" value="1"/>
</dbReference>
<dbReference type="GO" id="GO:0000155">
    <property type="term" value="F:phosphorelay sensor kinase activity"/>
    <property type="evidence" value="ECO:0007669"/>
    <property type="project" value="InterPro"/>
</dbReference>
<dbReference type="Pfam" id="PF06580">
    <property type="entry name" value="His_kinase"/>
    <property type="match status" value="1"/>
</dbReference>
<comment type="subcellular location">
    <subcellularLocation>
        <location evidence="1">Cell membrane</location>
        <topology evidence="1">Multi-pass membrane protein</topology>
    </subcellularLocation>
</comment>
<dbReference type="PANTHER" id="PTHR34220:SF7">
    <property type="entry name" value="SENSOR HISTIDINE KINASE YPDA"/>
    <property type="match status" value="1"/>
</dbReference>
<keyword evidence="8 9" id="KW-0472">Membrane</keyword>
<dbReference type="RefSeq" id="WP_004623439.1">
    <property type="nucleotide sequence ID" value="NZ_AORV01000015.1"/>
</dbReference>
<keyword evidence="7 9" id="KW-1133">Transmembrane helix</keyword>
<dbReference type="InterPro" id="IPR050640">
    <property type="entry name" value="Bact_2-comp_sensor_kinase"/>
</dbReference>
<sequence>MKDTLRFFKYILTFLYKLLSNFLYDLEIRKKLYTINIIITLVPVIILGTKLYLISNQNLVETEKSFLSSSVRQMRDIVDFYMEGVVNRSDILFSDRNMQRILSVKYNEYGDLLEMYTNFSQKVLPLLNEYKYSNLKYSSYSLKNGVGLFLTFYSNNNSINSIFMNNNYDNIRILNFKQLDGEQWYRRAKDSKSSFFWRPTYTENKYVQNSDTPIKVISLNRQFYNFDTMENLGVISLAIPLDSIGDILHSITPREGCSAILMDQEGSLVCSSGQLADGSEAFRTALNNIIQKGEKGVGHLKVNGADAGVYYETSVISGWKMVLVDSGNTVETKTNEIVVTTLTISLLSFAGSLLIMLTLSKTITKRLKHLTTKIHRIKKDTTLPLQEIRGNDEIGELDQQFNEMLGRINHLIETEYKVKLYSQKIEYELLQEQINPHLLYNSLTAIRWISKKCGNLDAYEITENLIGFYKASLSKGNIFIKVSDEIYIITAYINLIRKIYKLDLDYRIDVDENICSYNCIKLILQPVVENSLLHGLRNSEKKGLITVKGQKAENLLIFEVNDNGDGMEQETIDKIMSDSGKDRKSFGLYNVMKRINLFCGDEYGLSITSRPGMGTSVKIKIPCCDSDGNITGL</sequence>
<dbReference type="PATRIC" id="fig|1195236.3.peg.550"/>
<organism evidence="11 12">
    <name type="scientific">Ruminiclostridium cellobioparum subsp. termitidis CT1112</name>
    <dbReference type="NCBI Taxonomy" id="1195236"/>
    <lineage>
        <taxon>Bacteria</taxon>
        <taxon>Bacillati</taxon>
        <taxon>Bacillota</taxon>
        <taxon>Clostridia</taxon>
        <taxon>Eubacteriales</taxon>
        <taxon>Oscillospiraceae</taxon>
        <taxon>Ruminiclostridium</taxon>
    </lineage>
</organism>
<reference evidence="11 12" key="1">
    <citation type="journal article" date="2013" name="Genome Announc.">
        <title>Draft Genome Sequence of the Cellulolytic, Mesophilic, Anaerobic Bacterium Clostridium termitidis Strain CT1112 (DSM 5398).</title>
        <authorList>
            <person name="Lal S."/>
            <person name="Ramachandran U."/>
            <person name="Zhang X."/>
            <person name="Munir R."/>
            <person name="Sparling R."/>
            <person name="Levin D.B."/>
        </authorList>
    </citation>
    <scope>NUCLEOTIDE SEQUENCE [LARGE SCALE GENOMIC DNA]</scope>
    <source>
        <strain evidence="11 12">CT1112</strain>
    </source>
</reference>
<evidence type="ECO:0000256" key="6">
    <source>
        <dbReference type="ARBA" id="ARBA00022777"/>
    </source>
</evidence>
<accession>S0FTM9</accession>
<evidence type="ECO:0000313" key="12">
    <source>
        <dbReference type="Proteomes" id="UP000014155"/>
    </source>
</evidence>
<keyword evidence="4" id="KW-0808">Transferase</keyword>
<evidence type="ECO:0000256" key="9">
    <source>
        <dbReference type="SAM" id="Phobius"/>
    </source>
</evidence>
<dbReference type="Pfam" id="PF00672">
    <property type="entry name" value="HAMP"/>
    <property type="match status" value="1"/>
</dbReference>